<dbReference type="PANTHER" id="PTHR11067:SF9">
    <property type="entry name" value="INOSINE TRIPHOSPHATE PYROPHOSPHATASE"/>
    <property type="match status" value="1"/>
</dbReference>
<dbReference type="Proteomes" id="UP000255317">
    <property type="component" value="Unassembled WGS sequence"/>
</dbReference>
<comment type="catalytic activity">
    <reaction evidence="8 10">
        <text>dITP + H2O = dIMP + diphosphate + H(+)</text>
        <dbReference type="Rhea" id="RHEA:28342"/>
        <dbReference type="ChEBI" id="CHEBI:15377"/>
        <dbReference type="ChEBI" id="CHEBI:15378"/>
        <dbReference type="ChEBI" id="CHEBI:33019"/>
        <dbReference type="ChEBI" id="CHEBI:61194"/>
        <dbReference type="ChEBI" id="CHEBI:61382"/>
        <dbReference type="EC" id="3.6.1.66"/>
    </reaction>
</comment>
<feature type="active site" description="Proton acceptor" evidence="10">
    <location>
        <position position="68"/>
    </location>
</feature>
<comment type="catalytic activity">
    <reaction evidence="9 10">
        <text>XTP + H2O = XMP + diphosphate + H(+)</text>
        <dbReference type="Rhea" id="RHEA:28610"/>
        <dbReference type="ChEBI" id="CHEBI:15377"/>
        <dbReference type="ChEBI" id="CHEBI:15378"/>
        <dbReference type="ChEBI" id="CHEBI:33019"/>
        <dbReference type="ChEBI" id="CHEBI:57464"/>
        <dbReference type="ChEBI" id="CHEBI:61314"/>
        <dbReference type="EC" id="3.6.1.66"/>
    </reaction>
</comment>
<keyword evidence="13" id="KW-1185">Reference proteome</keyword>
<comment type="subunit">
    <text evidence="2 10">Homodimer.</text>
</comment>
<comment type="catalytic activity">
    <reaction evidence="10">
        <text>ITP + H2O = IMP + diphosphate + H(+)</text>
        <dbReference type="Rhea" id="RHEA:29399"/>
        <dbReference type="ChEBI" id="CHEBI:15377"/>
        <dbReference type="ChEBI" id="CHEBI:15378"/>
        <dbReference type="ChEBI" id="CHEBI:33019"/>
        <dbReference type="ChEBI" id="CHEBI:58053"/>
        <dbReference type="ChEBI" id="CHEBI:61402"/>
        <dbReference type="EC" id="3.6.1.66"/>
    </reaction>
</comment>
<evidence type="ECO:0000313" key="12">
    <source>
        <dbReference type="EMBL" id="RDK87199.1"/>
    </source>
</evidence>
<reference evidence="12 13" key="1">
    <citation type="submission" date="2018-07" db="EMBL/GenBank/DDBJ databases">
        <title>Genomic Encyclopedia of Type Strains, Phase IV (KMG-IV): sequencing the most valuable type-strain genomes for metagenomic binning, comparative biology and taxonomic classification.</title>
        <authorList>
            <person name="Goeker M."/>
        </authorList>
    </citation>
    <scope>NUCLEOTIDE SEQUENCE [LARGE SCALE GENOMIC DNA]</scope>
    <source>
        <strain evidence="12 13">DSM 101478</strain>
    </source>
</reference>
<dbReference type="EMBL" id="QRAO01000002">
    <property type="protein sequence ID" value="RDK87199.1"/>
    <property type="molecule type" value="Genomic_DNA"/>
</dbReference>
<dbReference type="RefSeq" id="WP_115123394.1">
    <property type="nucleotide sequence ID" value="NZ_QRAO01000002.1"/>
</dbReference>
<dbReference type="GO" id="GO:0009146">
    <property type="term" value="P:purine nucleoside triphosphate catabolic process"/>
    <property type="evidence" value="ECO:0007669"/>
    <property type="project" value="UniProtKB-UniRule"/>
</dbReference>
<evidence type="ECO:0000256" key="8">
    <source>
        <dbReference type="ARBA" id="ARBA00051875"/>
    </source>
</evidence>
<dbReference type="GO" id="GO:0036222">
    <property type="term" value="F:XTP diphosphatase activity"/>
    <property type="evidence" value="ECO:0007669"/>
    <property type="project" value="UniProtKB-UniRule"/>
</dbReference>
<evidence type="ECO:0000256" key="11">
    <source>
        <dbReference type="RuleBase" id="RU003781"/>
    </source>
</evidence>
<keyword evidence="6 10" id="KW-0460">Magnesium</keyword>
<dbReference type="GO" id="GO:0046872">
    <property type="term" value="F:metal ion binding"/>
    <property type="evidence" value="ECO:0007669"/>
    <property type="project" value="UniProtKB-KW"/>
</dbReference>
<feature type="binding site" evidence="10">
    <location>
        <position position="69"/>
    </location>
    <ligand>
        <name>substrate</name>
    </ligand>
</feature>
<keyword evidence="7 10" id="KW-0546">Nucleotide metabolism</keyword>
<keyword evidence="4 10" id="KW-0547">Nucleotide-binding</keyword>
<dbReference type="AlphaFoldDB" id="A0A370QFX8"/>
<evidence type="ECO:0000256" key="1">
    <source>
        <dbReference type="ARBA" id="ARBA00008023"/>
    </source>
</evidence>
<protein>
    <recommendedName>
        <fullName evidence="10">dITP/XTP pyrophosphatase</fullName>
        <ecNumber evidence="10">3.6.1.66</ecNumber>
    </recommendedName>
    <alternativeName>
        <fullName evidence="10">Non-canonical purine NTP pyrophosphatase</fullName>
    </alternativeName>
    <alternativeName>
        <fullName evidence="10">Non-standard purine NTP pyrophosphatase</fullName>
    </alternativeName>
    <alternativeName>
        <fullName evidence="10">Nucleoside-triphosphate diphosphatase</fullName>
    </alternativeName>
    <alternativeName>
        <fullName evidence="10">Nucleoside-triphosphate pyrophosphatase</fullName>
        <shortName evidence="10">NTPase</shortName>
    </alternativeName>
</protein>
<evidence type="ECO:0000256" key="5">
    <source>
        <dbReference type="ARBA" id="ARBA00022801"/>
    </source>
</evidence>
<sequence>MKLVFATHNPNKFKEVKLLLPQHIELLSLTDIGCTEDIPETADTIEGNAVLKVEHVRNRYNLDCFADDTGLEVSALNGDPGVYSARYAGEGKRANDNIDKLLKNLSGVEDRSARFKTAIAMTINLESVMFLGVCDGTITKSRRGDKGFGYDPVFLPDGHNQTFAEMRLEQKGKIGHRGKALQQLIAYLTKS</sequence>
<dbReference type="SUPFAM" id="SSF52972">
    <property type="entry name" value="ITPase-like"/>
    <property type="match status" value="1"/>
</dbReference>
<comment type="caution">
    <text evidence="10">Lacks conserved residue(s) required for the propagation of feature annotation.</text>
</comment>
<dbReference type="PANTHER" id="PTHR11067">
    <property type="entry name" value="INOSINE TRIPHOSPHATE PYROPHOSPHATASE/HAM1 PROTEIN"/>
    <property type="match status" value="1"/>
</dbReference>
<comment type="caution">
    <text evidence="12">The sequence shown here is derived from an EMBL/GenBank/DDBJ whole genome shotgun (WGS) entry which is preliminary data.</text>
</comment>
<dbReference type="GO" id="GO:0005829">
    <property type="term" value="C:cytosol"/>
    <property type="evidence" value="ECO:0007669"/>
    <property type="project" value="TreeGrafter"/>
</dbReference>
<dbReference type="InterPro" id="IPR020922">
    <property type="entry name" value="dITP/XTP_pyrophosphatase"/>
</dbReference>
<dbReference type="OrthoDB" id="9807456at2"/>
<dbReference type="InterPro" id="IPR002637">
    <property type="entry name" value="RdgB/HAM1"/>
</dbReference>
<name>A0A370QFX8_9FLAO</name>
<feature type="binding site" evidence="10">
    <location>
        <begin position="7"/>
        <end position="12"/>
    </location>
    <ligand>
        <name>substrate</name>
    </ligand>
</feature>
<comment type="function">
    <text evidence="10">Pyrophosphatase that catalyzes the hydrolysis of nucleoside triphosphates to their monophosphate derivatives, with a high preference for the non-canonical purine nucleotides XTP (xanthosine triphosphate), dITP (deoxyinosine triphosphate) and ITP. Seems to function as a house-cleaning enzyme that removes non-canonical purine nucleotides from the nucleotide pool, thus preventing their incorporation into DNA/RNA and avoiding chromosomal lesions.</text>
</comment>
<evidence type="ECO:0000256" key="10">
    <source>
        <dbReference type="HAMAP-Rule" id="MF_01405"/>
    </source>
</evidence>
<dbReference type="NCBIfam" id="NF011398">
    <property type="entry name" value="PRK14823.1"/>
    <property type="match status" value="1"/>
</dbReference>
<dbReference type="Pfam" id="PF01725">
    <property type="entry name" value="Ham1p_like"/>
    <property type="match status" value="1"/>
</dbReference>
<accession>A0A370QFX8</accession>
<dbReference type="GO" id="GO:0000166">
    <property type="term" value="F:nucleotide binding"/>
    <property type="evidence" value="ECO:0007669"/>
    <property type="project" value="UniProtKB-KW"/>
</dbReference>
<keyword evidence="5 10" id="KW-0378">Hydrolase</keyword>
<feature type="binding site" evidence="10">
    <location>
        <position position="171"/>
    </location>
    <ligand>
        <name>substrate</name>
    </ligand>
</feature>
<gene>
    <name evidence="12" type="ORF">C8D94_102383</name>
</gene>
<dbReference type="GO" id="GO:0017111">
    <property type="term" value="F:ribonucleoside triphosphate phosphatase activity"/>
    <property type="evidence" value="ECO:0007669"/>
    <property type="project" value="InterPro"/>
</dbReference>
<evidence type="ECO:0000256" key="7">
    <source>
        <dbReference type="ARBA" id="ARBA00023080"/>
    </source>
</evidence>
<dbReference type="HAMAP" id="MF_01405">
    <property type="entry name" value="Non_canon_purine_NTPase"/>
    <property type="match status" value="1"/>
</dbReference>
<evidence type="ECO:0000256" key="9">
    <source>
        <dbReference type="ARBA" id="ARBA00052017"/>
    </source>
</evidence>
<dbReference type="GO" id="GO:0036220">
    <property type="term" value="F:ITP diphosphatase activity"/>
    <property type="evidence" value="ECO:0007669"/>
    <property type="project" value="UniProtKB-UniRule"/>
</dbReference>
<evidence type="ECO:0000256" key="3">
    <source>
        <dbReference type="ARBA" id="ARBA00022723"/>
    </source>
</evidence>
<feature type="binding site" evidence="10">
    <location>
        <position position="68"/>
    </location>
    <ligand>
        <name>Mg(2+)</name>
        <dbReference type="ChEBI" id="CHEBI:18420"/>
    </ligand>
</feature>
<proteinExistence type="inferred from homology"/>
<evidence type="ECO:0000313" key="13">
    <source>
        <dbReference type="Proteomes" id="UP000255317"/>
    </source>
</evidence>
<keyword evidence="3 10" id="KW-0479">Metal-binding</keyword>
<evidence type="ECO:0000256" key="2">
    <source>
        <dbReference type="ARBA" id="ARBA00011738"/>
    </source>
</evidence>
<dbReference type="CDD" id="cd00515">
    <property type="entry name" value="HAM1"/>
    <property type="match status" value="1"/>
</dbReference>
<feature type="binding site" evidence="10">
    <location>
        <begin position="176"/>
        <end position="177"/>
    </location>
    <ligand>
        <name>substrate</name>
    </ligand>
</feature>
<evidence type="ECO:0000256" key="6">
    <source>
        <dbReference type="ARBA" id="ARBA00022842"/>
    </source>
</evidence>
<comment type="similarity">
    <text evidence="1 10 11">Belongs to the HAM1 NTPase family.</text>
</comment>
<dbReference type="NCBIfam" id="TIGR00042">
    <property type="entry name" value="RdgB/HAM1 family non-canonical purine NTP pyrophosphatase"/>
    <property type="match status" value="1"/>
</dbReference>
<comment type="cofactor">
    <cofactor evidence="10">
        <name>Mg(2+)</name>
        <dbReference type="ChEBI" id="CHEBI:18420"/>
    </cofactor>
    <text evidence="10">Binds 1 Mg(2+) ion per subunit.</text>
</comment>
<organism evidence="12 13">
    <name type="scientific">Marinirhabdus gelatinilytica</name>
    <dbReference type="NCBI Taxonomy" id="1703343"/>
    <lineage>
        <taxon>Bacteria</taxon>
        <taxon>Pseudomonadati</taxon>
        <taxon>Bacteroidota</taxon>
        <taxon>Flavobacteriia</taxon>
        <taxon>Flavobacteriales</taxon>
        <taxon>Flavobacteriaceae</taxon>
    </lineage>
</organism>
<feature type="binding site" evidence="10">
    <location>
        <begin position="148"/>
        <end position="151"/>
    </location>
    <ligand>
        <name>substrate</name>
    </ligand>
</feature>
<dbReference type="FunFam" id="3.90.950.10:FF:000001">
    <property type="entry name" value="dITP/XTP pyrophosphatase"/>
    <property type="match status" value="1"/>
</dbReference>
<dbReference type="InterPro" id="IPR029001">
    <property type="entry name" value="ITPase-like_fam"/>
</dbReference>
<dbReference type="GO" id="GO:0009117">
    <property type="term" value="P:nucleotide metabolic process"/>
    <property type="evidence" value="ECO:0007669"/>
    <property type="project" value="UniProtKB-KW"/>
</dbReference>
<dbReference type="Gene3D" id="3.90.950.10">
    <property type="match status" value="1"/>
</dbReference>
<dbReference type="GO" id="GO:0035870">
    <property type="term" value="F:dITP diphosphatase activity"/>
    <property type="evidence" value="ECO:0007669"/>
    <property type="project" value="UniProtKB-UniRule"/>
</dbReference>
<evidence type="ECO:0000256" key="4">
    <source>
        <dbReference type="ARBA" id="ARBA00022741"/>
    </source>
</evidence>
<dbReference type="EC" id="3.6.1.66" evidence="10"/>